<name>G3GY29_CRIGR</name>
<proteinExistence type="predicted"/>
<evidence type="ECO:0000313" key="2">
    <source>
        <dbReference type="Proteomes" id="UP000001075"/>
    </source>
</evidence>
<dbReference type="AlphaFoldDB" id="G3GY29"/>
<dbReference type="Proteomes" id="UP000001075">
    <property type="component" value="Unassembled WGS sequence"/>
</dbReference>
<evidence type="ECO:0000313" key="1">
    <source>
        <dbReference type="EMBL" id="EGV96012.1"/>
    </source>
</evidence>
<gene>
    <name evidence="1" type="ORF">I79_002683</name>
</gene>
<dbReference type="EMBL" id="JH000063">
    <property type="protein sequence ID" value="EGV96012.1"/>
    <property type="molecule type" value="Genomic_DNA"/>
</dbReference>
<reference evidence="2" key="1">
    <citation type="journal article" date="2011" name="Nat. Biotechnol.">
        <title>The genomic sequence of the Chinese hamster ovary (CHO)-K1 cell line.</title>
        <authorList>
            <person name="Xu X."/>
            <person name="Nagarajan H."/>
            <person name="Lewis N.E."/>
            <person name="Pan S."/>
            <person name="Cai Z."/>
            <person name="Liu X."/>
            <person name="Chen W."/>
            <person name="Xie M."/>
            <person name="Wang W."/>
            <person name="Hammond S."/>
            <person name="Andersen M.R."/>
            <person name="Neff N."/>
            <person name="Passarelli B."/>
            <person name="Koh W."/>
            <person name="Fan H.C."/>
            <person name="Wang J."/>
            <person name="Gui Y."/>
            <person name="Lee K.H."/>
            <person name="Betenbaugh M.J."/>
            <person name="Quake S.R."/>
            <person name="Famili I."/>
            <person name="Palsson B.O."/>
            <person name="Wang J."/>
        </authorList>
    </citation>
    <scope>NUCLEOTIDE SEQUENCE [LARGE SCALE GENOMIC DNA]</scope>
    <source>
        <strain evidence="2">CHO K1 cell line</strain>
    </source>
</reference>
<organism evidence="1 2">
    <name type="scientific">Cricetulus griseus</name>
    <name type="common">Chinese hamster</name>
    <name type="synonym">Cricetulus barabensis griseus</name>
    <dbReference type="NCBI Taxonomy" id="10029"/>
    <lineage>
        <taxon>Eukaryota</taxon>
        <taxon>Metazoa</taxon>
        <taxon>Chordata</taxon>
        <taxon>Craniata</taxon>
        <taxon>Vertebrata</taxon>
        <taxon>Euteleostomi</taxon>
        <taxon>Mammalia</taxon>
        <taxon>Eutheria</taxon>
        <taxon>Euarchontoglires</taxon>
        <taxon>Glires</taxon>
        <taxon>Rodentia</taxon>
        <taxon>Myomorpha</taxon>
        <taxon>Muroidea</taxon>
        <taxon>Cricetidae</taxon>
        <taxon>Cricetinae</taxon>
        <taxon>Cricetulus</taxon>
    </lineage>
</organism>
<accession>G3GY29</accession>
<dbReference type="InParanoid" id="G3GY29"/>
<protein>
    <submittedName>
        <fullName evidence="1">Uncharacterized protein</fullName>
    </submittedName>
</protein>
<sequence length="105" mass="12169">MWHNQNGTQIWDGEHRLVFRERKGFWAAPLLQYCVEDGPGKEIPMSKRRWRWVSGEGESLVWRGQDASTQQLSVTHWLDTQNEESVNGDSRSRTSLRVVSQLSIG</sequence>